<dbReference type="AlphaFoldDB" id="A0A6B0YXH2"/>
<feature type="DNA-binding region" description="OmpR/PhoB-type" evidence="12">
    <location>
        <begin position="694"/>
        <end position="793"/>
    </location>
</feature>
<dbReference type="PROSITE" id="PS50109">
    <property type="entry name" value="HIS_KIN"/>
    <property type="match status" value="1"/>
</dbReference>
<dbReference type="InterPro" id="IPR011006">
    <property type="entry name" value="CheY-like_superfamily"/>
</dbReference>
<dbReference type="InterPro" id="IPR003661">
    <property type="entry name" value="HisK_dim/P_dom"/>
</dbReference>
<name>A0A6B0YXH2_9CHLR</name>
<dbReference type="FunFam" id="1.10.287.130:FF:000001">
    <property type="entry name" value="Two-component sensor histidine kinase"/>
    <property type="match status" value="1"/>
</dbReference>
<dbReference type="InterPro" id="IPR036388">
    <property type="entry name" value="WH-like_DNA-bd_sf"/>
</dbReference>
<dbReference type="EMBL" id="VXRG01000098">
    <property type="protein sequence ID" value="MXY94098.1"/>
    <property type="molecule type" value="Genomic_DNA"/>
</dbReference>
<comment type="catalytic activity">
    <reaction evidence="1">
        <text>ATP + protein L-histidine = ADP + protein N-phospho-L-histidine.</text>
        <dbReference type="EC" id="2.7.13.3"/>
    </reaction>
</comment>
<dbReference type="InterPro" id="IPR036890">
    <property type="entry name" value="HATPase_C_sf"/>
</dbReference>
<keyword evidence="6" id="KW-0902">Two-component regulatory system</keyword>
<dbReference type="InterPro" id="IPR013767">
    <property type="entry name" value="PAS_fold"/>
</dbReference>
<dbReference type="SMART" id="SM00065">
    <property type="entry name" value="GAF"/>
    <property type="match status" value="1"/>
</dbReference>
<feature type="domain" description="PAC" evidence="15">
    <location>
        <begin position="267"/>
        <end position="320"/>
    </location>
</feature>
<dbReference type="Gene3D" id="1.10.287.130">
    <property type="match status" value="1"/>
</dbReference>
<keyword evidence="5" id="KW-0418">Kinase</keyword>
<dbReference type="InterPro" id="IPR001867">
    <property type="entry name" value="OmpR/PhoB-type_DNA-bd"/>
</dbReference>
<dbReference type="FunFam" id="3.30.565.10:FF:000006">
    <property type="entry name" value="Sensor histidine kinase WalK"/>
    <property type="match status" value="1"/>
</dbReference>
<evidence type="ECO:0000313" key="17">
    <source>
        <dbReference type="EMBL" id="MXY94098.1"/>
    </source>
</evidence>
<dbReference type="GO" id="GO:0006355">
    <property type="term" value="P:regulation of DNA-templated transcription"/>
    <property type="evidence" value="ECO:0007669"/>
    <property type="project" value="InterPro"/>
</dbReference>
<dbReference type="SMART" id="SM00448">
    <property type="entry name" value="REC"/>
    <property type="match status" value="1"/>
</dbReference>
<evidence type="ECO:0000259" key="15">
    <source>
        <dbReference type="PROSITE" id="PS50113"/>
    </source>
</evidence>
<evidence type="ECO:0000259" key="13">
    <source>
        <dbReference type="PROSITE" id="PS50109"/>
    </source>
</evidence>
<dbReference type="Pfam" id="PF00512">
    <property type="entry name" value="HisKA"/>
    <property type="match status" value="1"/>
</dbReference>
<evidence type="ECO:0000256" key="7">
    <source>
        <dbReference type="ARBA" id="ARBA00023015"/>
    </source>
</evidence>
<evidence type="ECO:0000256" key="12">
    <source>
        <dbReference type="PROSITE-ProRule" id="PRU01091"/>
    </source>
</evidence>
<dbReference type="Gene3D" id="3.30.450.40">
    <property type="match status" value="1"/>
</dbReference>
<dbReference type="InterPro" id="IPR005467">
    <property type="entry name" value="His_kinase_dom"/>
</dbReference>
<dbReference type="SMART" id="SM00388">
    <property type="entry name" value="HisKA"/>
    <property type="match status" value="1"/>
</dbReference>
<dbReference type="PANTHER" id="PTHR43547">
    <property type="entry name" value="TWO-COMPONENT HISTIDINE KINASE"/>
    <property type="match status" value="1"/>
</dbReference>
<dbReference type="InterPro" id="IPR003018">
    <property type="entry name" value="GAF"/>
</dbReference>
<comment type="caution">
    <text evidence="17">The sequence shown here is derived from an EMBL/GenBank/DDBJ whole genome shotgun (WGS) entry which is preliminary data.</text>
</comment>
<dbReference type="Pfam" id="PF00072">
    <property type="entry name" value="Response_reg"/>
    <property type="match status" value="1"/>
</dbReference>
<evidence type="ECO:0000256" key="6">
    <source>
        <dbReference type="ARBA" id="ARBA00023012"/>
    </source>
</evidence>
<keyword evidence="8 12" id="KW-0238">DNA-binding</keyword>
<dbReference type="CDD" id="cd00082">
    <property type="entry name" value="HisKA"/>
    <property type="match status" value="1"/>
</dbReference>
<dbReference type="InterPro" id="IPR000700">
    <property type="entry name" value="PAS-assoc_C"/>
</dbReference>
<dbReference type="InterPro" id="IPR029016">
    <property type="entry name" value="GAF-like_dom_sf"/>
</dbReference>
<dbReference type="PANTHER" id="PTHR43547:SF2">
    <property type="entry name" value="HYBRID SIGNAL TRANSDUCTION HISTIDINE KINASE C"/>
    <property type="match status" value="1"/>
</dbReference>
<evidence type="ECO:0000256" key="11">
    <source>
        <dbReference type="PROSITE-ProRule" id="PRU00169"/>
    </source>
</evidence>
<dbReference type="GO" id="GO:0003677">
    <property type="term" value="F:DNA binding"/>
    <property type="evidence" value="ECO:0007669"/>
    <property type="project" value="UniProtKB-UniRule"/>
</dbReference>
<evidence type="ECO:0000259" key="16">
    <source>
        <dbReference type="PROSITE" id="PS51755"/>
    </source>
</evidence>
<accession>A0A6B0YXH2</accession>
<evidence type="ECO:0000259" key="14">
    <source>
        <dbReference type="PROSITE" id="PS50110"/>
    </source>
</evidence>
<feature type="domain" description="Response regulatory" evidence="14">
    <location>
        <begin position="569"/>
        <end position="682"/>
    </location>
</feature>
<evidence type="ECO:0000256" key="4">
    <source>
        <dbReference type="ARBA" id="ARBA00022679"/>
    </source>
</evidence>
<dbReference type="InterPro" id="IPR000014">
    <property type="entry name" value="PAS"/>
</dbReference>
<dbReference type="SUPFAM" id="SSF52172">
    <property type="entry name" value="CheY-like"/>
    <property type="match status" value="1"/>
</dbReference>
<dbReference type="CDD" id="cd00156">
    <property type="entry name" value="REC"/>
    <property type="match status" value="1"/>
</dbReference>
<dbReference type="Pfam" id="PF02518">
    <property type="entry name" value="HATPase_c"/>
    <property type="match status" value="1"/>
</dbReference>
<evidence type="ECO:0000256" key="9">
    <source>
        <dbReference type="ARBA" id="ARBA00023136"/>
    </source>
</evidence>
<keyword evidence="7" id="KW-0805">Transcription regulation</keyword>
<dbReference type="InterPro" id="IPR004358">
    <property type="entry name" value="Sig_transdc_His_kin-like_C"/>
</dbReference>
<dbReference type="Gene3D" id="3.30.565.10">
    <property type="entry name" value="Histidine kinase-like ATPase, C-terminal domain"/>
    <property type="match status" value="1"/>
</dbReference>
<keyword evidence="4" id="KW-0808">Transferase</keyword>
<gene>
    <name evidence="17" type="ORF">F4Y42_11710</name>
</gene>
<dbReference type="PROSITE" id="PS50113">
    <property type="entry name" value="PAC"/>
    <property type="match status" value="1"/>
</dbReference>
<dbReference type="SUPFAM" id="SSF55874">
    <property type="entry name" value="ATPase domain of HSP90 chaperone/DNA topoisomerase II/histidine kinase"/>
    <property type="match status" value="1"/>
</dbReference>
<feature type="modified residue" description="4-aspartylphosphate" evidence="11">
    <location>
        <position position="618"/>
    </location>
</feature>
<dbReference type="Gene3D" id="3.40.50.2300">
    <property type="match status" value="1"/>
</dbReference>
<feature type="domain" description="Histidine kinase" evidence="13">
    <location>
        <begin position="324"/>
        <end position="543"/>
    </location>
</feature>
<dbReference type="SUPFAM" id="SSF47384">
    <property type="entry name" value="Homodimeric domain of signal transducing histidine kinase"/>
    <property type="match status" value="1"/>
</dbReference>
<dbReference type="CDD" id="cd00075">
    <property type="entry name" value="HATPase"/>
    <property type="match status" value="1"/>
</dbReference>
<keyword evidence="10" id="KW-0804">Transcription</keyword>
<dbReference type="InterPro" id="IPR036097">
    <property type="entry name" value="HisK_dim/P_sf"/>
</dbReference>
<sequence length="803" mass="88230">MGQSDQLMQENEALRERLSRLSEASLRINESLELDTVLQGVLDSACSLTRARYGVLSLLDETGGYENFLAFGMTPAETEWLWSLPEGLELFEYFGKIPSPMRLEDMLGHMQAMGLPEFHPALEVSSPLSLLAAPIEHRGERVGSIFVAETGSGRAFSPEDEETLVMFASQAALVIANARRYRDEQRAKDDLETLINTSPVGVVVFDAKSGNPVSFNREARRIVGSLQLPGRSLEELLEIMSYRRADGRETDLDQIPLARALSAGETVQLEEIVLQVPDGRSVTALINATPLLSNDGQLQSYVVTLQDLTPLEDLERLRAEFMGMVSHELQIPLTSIKGSATTLLDDGSALDPAEILQFHRIISDQADSMRSLISDLLDVARIETGTLTVFPEPSNPVTLVDEAKRLFLNTGRSNIIHVDLGPDLPQIMADRRRIVQVISNLLSNAAKHSGERAAIRISVLREEFQVVIAVTDEGRGIPADRLPLLFRKFSRLNEEERKSGASGSGLGLAICKGIVEGHGGRIWAESDGLGLGARFTFTVPAVEGESAATVFDAASLAPQEEGAAADRKRILAVDDDPQALRYIRDALSKAGYEPILTAEPQDVEQLMEERRPHLVLLDLMFPEVDGIDLMRGILDKTEVPVIFLSAYGQEGVVARAFDMGAVDYVVKPFAPTELAARIRAALRRGAGLGRHAQFETYVRGDLSIDYSERHVTLAGRPIRLTATEYAMLFELSTNAGLVLSHDQLLHRVWGEGNTGESGLVRTIVKRLRQKLGDDARNPLYVFTQPRVGYSMKKSDTEEQVDSG</sequence>
<organism evidence="17">
    <name type="scientific">Caldilineaceae bacterium SB0664_bin_27</name>
    <dbReference type="NCBI Taxonomy" id="2605260"/>
    <lineage>
        <taxon>Bacteria</taxon>
        <taxon>Bacillati</taxon>
        <taxon>Chloroflexota</taxon>
        <taxon>Caldilineae</taxon>
        <taxon>Caldilineales</taxon>
        <taxon>Caldilineaceae</taxon>
    </lineage>
</organism>
<evidence type="ECO:0000256" key="8">
    <source>
        <dbReference type="ARBA" id="ARBA00023125"/>
    </source>
</evidence>
<dbReference type="Pfam" id="PF00486">
    <property type="entry name" value="Trans_reg_C"/>
    <property type="match status" value="1"/>
</dbReference>
<evidence type="ECO:0000256" key="5">
    <source>
        <dbReference type="ARBA" id="ARBA00022777"/>
    </source>
</evidence>
<dbReference type="Pfam" id="PF00989">
    <property type="entry name" value="PAS"/>
    <property type="match status" value="1"/>
</dbReference>
<dbReference type="SUPFAM" id="SSF55781">
    <property type="entry name" value="GAF domain-like"/>
    <property type="match status" value="1"/>
</dbReference>
<dbReference type="Gene3D" id="6.10.250.690">
    <property type="match status" value="1"/>
</dbReference>
<dbReference type="EC" id="2.7.13.3" evidence="2"/>
<dbReference type="Gene3D" id="1.10.10.10">
    <property type="entry name" value="Winged helix-like DNA-binding domain superfamily/Winged helix DNA-binding domain"/>
    <property type="match status" value="1"/>
</dbReference>
<dbReference type="InterPro" id="IPR001789">
    <property type="entry name" value="Sig_transdc_resp-reg_receiver"/>
</dbReference>
<dbReference type="Pfam" id="PF01590">
    <property type="entry name" value="GAF"/>
    <property type="match status" value="1"/>
</dbReference>
<protein>
    <recommendedName>
        <fullName evidence="2">histidine kinase</fullName>
        <ecNumber evidence="2">2.7.13.3</ecNumber>
    </recommendedName>
</protein>
<dbReference type="SMART" id="SM00387">
    <property type="entry name" value="HATPase_c"/>
    <property type="match status" value="1"/>
</dbReference>
<dbReference type="PROSITE" id="PS50110">
    <property type="entry name" value="RESPONSE_REGULATORY"/>
    <property type="match status" value="1"/>
</dbReference>
<proteinExistence type="predicted"/>
<dbReference type="InterPro" id="IPR003594">
    <property type="entry name" value="HATPase_dom"/>
</dbReference>
<keyword evidence="9" id="KW-0472">Membrane</keyword>
<dbReference type="Gene3D" id="3.30.450.20">
    <property type="entry name" value="PAS domain"/>
    <property type="match status" value="1"/>
</dbReference>
<evidence type="ECO:0000256" key="3">
    <source>
        <dbReference type="ARBA" id="ARBA00022553"/>
    </source>
</evidence>
<dbReference type="SMART" id="SM00862">
    <property type="entry name" value="Trans_reg_C"/>
    <property type="match status" value="1"/>
</dbReference>
<dbReference type="NCBIfam" id="TIGR00229">
    <property type="entry name" value="sensory_box"/>
    <property type="match status" value="1"/>
</dbReference>
<dbReference type="CDD" id="cd00383">
    <property type="entry name" value="trans_reg_C"/>
    <property type="match status" value="1"/>
</dbReference>
<dbReference type="PRINTS" id="PR00344">
    <property type="entry name" value="BCTRLSENSOR"/>
</dbReference>
<evidence type="ECO:0000256" key="1">
    <source>
        <dbReference type="ARBA" id="ARBA00000085"/>
    </source>
</evidence>
<reference evidence="17" key="1">
    <citation type="submission" date="2019-09" db="EMBL/GenBank/DDBJ databases">
        <title>Characterisation of the sponge microbiome using genome-centric metagenomics.</title>
        <authorList>
            <person name="Engelberts J.P."/>
            <person name="Robbins S.J."/>
            <person name="De Goeij J.M."/>
            <person name="Aranda M."/>
            <person name="Bell S.C."/>
            <person name="Webster N.S."/>
        </authorList>
    </citation>
    <scope>NUCLEOTIDE SEQUENCE</scope>
    <source>
        <strain evidence="17">SB0664_bin_27</strain>
    </source>
</reference>
<keyword evidence="3 11" id="KW-0597">Phosphoprotein</keyword>
<evidence type="ECO:0000256" key="10">
    <source>
        <dbReference type="ARBA" id="ARBA00023163"/>
    </source>
</evidence>
<dbReference type="PROSITE" id="PS51755">
    <property type="entry name" value="OMPR_PHOB"/>
    <property type="match status" value="1"/>
</dbReference>
<feature type="domain" description="OmpR/PhoB-type" evidence="16">
    <location>
        <begin position="694"/>
        <end position="793"/>
    </location>
</feature>
<dbReference type="SUPFAM" id="SSF55785">
    <property type="entry name" value="PYP-like sensor domain (PAS domain)"/>
    <property type="match status" value="1"/>
</dbReference>
<dbReference type="GO" id="GO:0000155">
    <property type="term" value="F:phosphorelay sensor kinase activity"/>
    <property type="evidence" value="ECO:0007669"/>
    <property type="project" value="InterPro"/>
</dbReference>
<evidence type="ECO:0000256" key="2">
    <source>
        <dbReference type="ARBA" id="ARBA00012438"/>
    </source>
</evidence>
<dbReference type="InterPro" id="IPR035965">
    <property type="entry name" value="PAS-like_dom_sf"/>
</dbReference>